<feature type="compositionally biased region" description="Low complexity" evidence="4">
    <location>
        <begin position="112"/>
        <end position="126"/>
    </location>
</feature>
<evidence type="ECO:0000313" key="6">
    <source>
        <dbReference type="EMBL" id="OXG28978.1"/>
    </source>
</evidence>
<dbReference type="PROSITE" id="PS51329">
    <property type="entry name" value="C_CAP_COFACTOR_C"/>
    <property type="match status" value="1"/>
</dbReference>
<dbReference type="PANTHER" id="PTHR15139:SF0">
    <property type="entry name" value="TUBULIN-SPECIFIC CHAPERONE C"/>
    <property type="match status" value="1"/>
</dbReference>
<dbReference type="InterPro" id="IPR038397">
    <property type="entry name" value="TBCC_N_sf"/>
</dbReference>
<feature type="region of interest" description="Disordered" evidence="4">
    <location>
        <begin position="91"/>
        <end position="167"/>
    </location>
</feature>
<dbReference type="GO" id="GO:0007021">
    <property type="term" value="P:tubulin complex assembly"/>
    <property type="evidence" value="ECO:0007669"/>
    <property type="project" value="TreeGrafter"/>
</dbReference>
<dbReference type="EMBL" id="AMKT01000010">
    <property type="protein sequence ID" value="OXG28978.1"/>
    <property type="molecule type" value="Genomic_DNA"/>
</dbReference>
<dbReference type="Gene3D" id="1.20.58.1250">
    <property type="entry name" value="Tubulin Binding Cofactor C, N-terminal domain"/>
    <property type="match status" value="1"/>
</dbReference>
<dbReference type="GO" id="GO:0007023">
    <property type="term" value="P:post-chaperonin tubulin folding pathway"/>
    <property type="evidence" value="ECO:0007669"/>
    <property type="project" value="InterPro"/>
</dbReference>
<dbReference type="OrthoDB" id="194775at2759"/>
<evidence type="ECO:0000256" key="4">
    <source>
        <dbReference type="SAM" id="MobiDB-lite"/>
    </source>
</evidence>
<evidence type="ECO:0000256" key="3">
    <source>
        <dbReference type="ARBA" id="ARBA00022490"/>
    </source>
</evidence>
<evidence type="ECO:0000313" key="7">
    <source>
        <dbReference type="Proteomes" id="UP000199727"/>
    </source>
</evidence>
<comment type="similarity">
    <text evidence="2">Belongs to the TBCC family.</text>
</comment>
<comment type="subcellular location">
    <subcellularLocation>
        <location evidence="1">Cytoplasm</location>
    </subcellularLocation>
</comment>
<dbReference type="AlphaFoldDB" id="A0A854QLT6"/>
<evidence type="ECO:0000256" key="1">
    <source>
        <dbReference type="ARBA" id="ARBA00004496"/>
    </source>
</evidence>
<reference evidence="6 7" key="1">
    <citation type="submission" date="2017-06" db="EMBL/GenBank/DDBJ databases">
        <title>Global population genomics of the pathogenic fungus Cryptococcus neoformans var. grubii.</title>
        <authorList>
            <person name="Cuomo C."/>
            <person name="Litvintseva A."/>
            <person name="Chen Y."/>
            <person name="Young S."/>
            <person name="Zeng Q."/>
            <person name="Chapman S."/>
            <person name="Gujja S."/>
            <person name="Saif S."/>
            <person name="Birren B."/>
        </authorList>
    </citation>
    <scope>NUCLEOTIDE SEQUENCE [LARGE SCALE GENOMIC DNA]</scope>
    <source>
        <strain evidence="6 7">Tu259-1</strain>
    </source>
</reference>
<dbReference type="PANTHER" id="PTHR15139">
    <property type="entry name" value="TUBULIN FOLDING COFACTOR C"/>
    <property type="match status" value="1"/>
</dbReference>
<proteinExistence type="inferred from homology"/>
<dbReference type="Proteomes" id="UP000199727">
    <property type="component" value="Unassembled WGS sequence"/>
</dbReference>
<feature type="compositionally biased region" description="Low complexity" evidence="4">
    <location>
        <begin position="147"/>
        <end position="167"/>
    </location>
</feature>
<accession>A0A854QLT6</accession>
<keyword evidence="3" id="KW-0963">Cytoplasm</keyword>
<protein>
    <submittedName>
        <fullName evidence="6">Tubulin folding cofactor C</fullName>
    </submittedName>
</protein>
<feature type="region of interest" description="Disordered" evidence="4">
    <location>
        <begin position="208"/>
        <end position="228"/>
    </location>
</feature>
<dbReference type="Pfam" id="PF07986">
    <property type="entry name" value="TBCC"/>
    <property type="match status" value="1"/>
</dbReference>
<dbReference type="InterPro" id="IPR027684">
    <property type="entry name" value="TBCC"/>
</dbReference>
<sequence>MATNEQGVVSTAQSAELHSLFHSQKQGILQSLEGAPSTSIIDISKRISSLRALVDSFGEGLPKYDRGRYASQITELESKVAILRAKEKPKSRFAFTKPKSPPLPLPAGAAQSRPPSTIPTIPTVSSHATPNISSLTASSSSDDDDVSQTPGPSTFTPASTSTSTSTTHTVSCLADTLVRPELAPGTGAYTLSLSSLRRCVIDLLPRHATKREAEPEPEPEPGAADGTTTVQYTALPKPILTALHAKDLEQCIMVAPVLPGSAMLSEMVDCLVIVGAQQFRIHSSTNTKVLLNVASLPVIEHCTNLAFGAYPSFLLSTQPVYESKHTQVQDFDWVRGGQSPNWSLLTTDQASALFTQEMASRLYQYNSPRNGVNEWRWEWNGMERLSS</sequence>
<organism evidence="6 7">
    <name type="scientific">Cryptococcus neoformans Tu259-1</name>
    <dbReference type="NCBI Taxonomy" id="1230072"/>
    <lineage>
        <taxon>Eukaryota</taxon>
        <taxon>Fungi</taxon>
        <taxon>Dikarya</taxon>
        <taxon>Basidiomycota</taxon>
        <taxon>Agaricomycotina</taxon>
        <taxon>Tremellomycetes</taxon>
        <taxon>Tremellales</taxon>
        <taxon>Cryptococcaceae</taxon>
        <taxon>Cryptococcus</taxon>
        <taxon>Cryptococcus neoformans species complex</taxon>
    </lineage>
</organism>
<gene>
    <name evidence="6" type="ORF">C361_00632</name>
</gene>
<evidence type="ECO:0000256" key="2">
    <source>
        <dbReference type="ARBA" id="ARBA00008848"/>
    </source>
</evidence>
<comment type="caution">
    <text evidence="6">The sequence shown here is derived from an EMBL/GenBank/DDBJ whole genome shotgun (WGS) entry which is preliminary data.</text>
</comment>
<dbReference type="InterPro" id="IPR016098">
    <property type="entry name" value="CAP/MinC_C"/>
</dbReference>
<dbReference type="GO" id="GO:0005737">
    <property type="term" value="C:cytoplasm"/>
    <property type="evidence" value="ECO:0007669"/>
    <property type="project" value="UniProtKB-SubCell"/>
</dbReference>
<evidence type="ECO:0000259" key="5">
    <source>
        <dbReference type="PROSITE" id="PS51329"/>
    </source>
</evidence>
<name>A0A854QLT6_CRYNE</name>
<dbReference type="InterPro" id="IPR017901">
    <property type="entry name" value="C-CAP_CF_C-like"/>
</dbReference>
<dbReference type="Gene3D" id="2.160.20.70">
    <property type="match status" value="1"/>
</dbReference>
<dbReference type="InterPro" id="IPR012945">
    <property type="entry name" value="Tubulin-bd_cofactor_C_dom"/>
</dbReference>
<feature type="domain" description="C-CAP/cofactor C-like" evidence="5">
    <location>
        <begin position="217"/>
        <end position="333"/>
    </location>
</feature>